<evidence type="ECO:0000256" key="13">
    <source>
        <dbReference type="ARBA" id="ARBA00022777"/>
    </source>
</evidence>
<dbReference type="InterPro" id="IPR054474">
    <property type="entry name" value="DGKD_4H"/>
</dbReference>
<dbReference type="GO" id="GO:0046486">
    <property type="term" value="P:glycerolipid metabolic process"/>
    <property type="evidence" value="ECO:0007669"/>
    <property type="project" value="UniProtKB-UniPathway"/>
</dbReference>
<evidence type="ECO:0000256" key="22">
    <source>
        <dbReference type="RuleBase" id="RU361128"/>
    </source>
</evidence>
<gene>
    <name evidence="27" type="primary">dgkh</name>
</gene>
<dbReference type="Pfam" id="PF22944">
    <property type="entry name" value="DGKD_4H"/>
    <property type="match status" value="1"/>
</dbReference>
<dbReference type="FunFam" id="3.40.50.10330:FF:000001">
    <property type="entry name" value="Diacylglycerol kinase"/>
    <property type="match status" value="1"/>
</dbReference>
<dbReference type="GO" id="GO:0005524">
    <property type="term" value="F:ATP binding"/>
    <property type="evidence" value="ECO:0007669"/>
    <property type="project" value="UniProtKB-KW"/>
</dbReference>
<keyword evidence="11 22" id="KW-0547">Nucleotide-binding</keyword>
<evidence type="ECO:0000256" key="6">
    <source>
        <dbReference type="ARBA" id="ARBA00022490"/>
    </source>
</evidence>
<reference evidence="27" key="2">
    <citation type="submission" date="2025-08" db="UniProtKB">
        <authorList>
            <consortium name="Ensembl"/>
        </authorList>
    </citation>
    <scope>IDENTIFICATION</scope>
</reference>
<dbReference type="InterPro" id="IPR001206">
    <property type="entry name" value="Diacylglycerol_kinase_cat_dom"/>
</dbReference>
<dbReference type="FunFam" id="3.30.60.20:FF:000002">
    <property type="entry name" value="Diacylglycerol kinase"/>
    <property type="match status" value="1"/>
</dbReference>
<comment type="similarity">
    <text evidence="4 22">Belongs to the eukaryotic diacylglycerol kinase family.</text>
</comment>
<organism evidence="27 28">
    <name type="scientific">Gouania willdenowi</name>
    <name type="common">Blunt-snouted clingfish</name>
    <name type="synonym">Lepadogaster willdenowi</name>
    <dbReference type="NCBI Taxonomy" id="441366"/>
    <lineage>
        <taxon>Eukaryota</taxon>
        <taxon>Metazoa</taxon>
        <taxon>Chordata</taxon>
        <taxon>Craniata</taxon>
        <taxon>Vertebrata</taxon>
        <taxon>Euteleostomi</taxon>
        <taxon>Actinopterygii</taxon>
        <taxon>Neopterygii</taxon>
        <taxon>Teleostei</taxon>
        <taxon>Neoteleostei</taxon>
        <taxon>Acanthomorphata</taxon>
        <taxon>Ovalentaria</taxon>
        <taxon>Blenniimorphae</taxon>
        <taxon>Blenniiformes</taxon>
        <taxon>Gobiesocoidei</taxon>
        <taxon>Gobiesocidae</taxon>
        <taxon>Gobiesocinae</taxon>
        <taxon>Gouania</taxon>
    </lineage>
</organism>
<dbReference type="GO" id="GO:0004143">
    <property type="term" value="F:ATP-dependent diacylglycerol kinase activity"/>
    <property type="evidence" value="ECO:0007669"/>
    <property type="project" value="UniProtKB-EC"/>
</dbReference>
<feature type="region of interest" description="Disordered" evidence="23">
    <location>
        <begin position="33"/>
        <end position="63"/>
    </location>
</feature>
<evidence type="ECO:0000256" key="20">
    <source>
        <dbReference type="ARBA" id="ARBA00060536"/>
    </source>
</evidence>
<dbReference type="Gene3D" id="3.30.60.20">
    <property type="match status" value="2"/>
</dbReference>
<evidence type="ECO:0000256" key="2">
    <source>
        <dbReference type="ARBA" id="ARBA00004496"/>
    </source>
</evidence>
<evidence type="ECO:0000256" key="18">
    <source>
        <dbReference type="ARBA" id="ARBA00023371"/>
    </source>
</evidence>
<dbReference type="SUPFAM" id="SSF57889">
    <property type="entry name" value="Cysteine-rich domain"/>
    <property type="match status" value="2"/>
</dbReference>
<dbReference type="Gene3D" id="2.60.200.40">
    <property type="match status" value="1"/>
</dbReference>
<name>A0A8C5N7Z8_GOUWI</name>
<dbReference type="SMART" id="SM00045">
    <property type="entry name" value="DAGKa"/>
    <property type="match status" value="1"/>
</dbReference>
<reference evidence="27" key="3">
    <citation type="submission" date="2025-09" db="UniProtKB">
        <authorList>
            <consortium name="Ensembl"/>
        </authorList>
    </citation>
    <scope>IDENTIFICATION</scope>
</reference>
<dbReference type="PROSITE" id="PS50003">
    <property type="entry name" value="PH_DOMAIN"/>
    <property type="match status" value="1"/>
</dbReference>
<feature type="region of interest" description="Disordered" evidence="23">
    <location>
        <begin position="577"/>
        <end position="626"/>
    </location>
</feature>
<dbReference type="PANTHER" id="PTHR11255">
    <property type="entry name" value="DIACYLGLYCEROL KINASE"/>
    <property type="match status" value="1"/>
</dbReference>
<dbReference type="CDD" id="cd20848">
    <property type="entry name" value="C1_DGKeta_rpt1"/>
    <property type="match status" value="1"/>
</dbReference>
<keyword evidence="10" id="KW-0677">Repeat</keyword>
<evidence type="ECO:0000313" key="28">
    <source>
        <dbReference type="Proteomes" id="UP000694680"/>
    </source>
</evidence>
<feature type="compositionally biased region" description="Basic and acidic residues" evidence="23">
    <location>
        <begin position="652"/>
        <end position="662"/>
    </location>
</feature>
<dbReference type="InterPro" id="IPR046349">
    <property type="entry name" value="C1-like_sf"/>
</dbReference>
<evidence type="ECO:0000259" key="25">
    <source>
        <dbReference type="PROSITE" id="PS50081"/>
    </source>
</evidence>
<keyword evidence="14" id="KW-0862">Zinc</keyword>
<feature type="region of interest" description="Disordered" evidence="23">
    <location>
        <begin position="652"/>
        <end position="710"/>
    </location>
</feature>
<evidence type="ECO:0000256" key="15">
    <source>
        <dbReference type="ARBA" id="ARBA00022840"/>
    </source>
</evidence>
<dbReference type="InterPro" id="IPR016064">
    <property type="entry name" value="NAD/diacylglycerol_kinase_sf"/>
</dbReference>
<dbReference type="Proteomes" id="UP000694680">
    <property type="component" value="Chromosome 21"/>
</dbReference>
<keyword evidence="9" id="KW-0479">Metal-binding</keyword>
<dbReference type="PROSITE" id="PS50146">
    <property type="entry name" value="DAGK"/>
    <property type="match status" value="1"/>
</dbReference>
<dbReference type="Gene3D" id="2.30.29.30">
    <property type="entry name" value="Pleckstrin-homology domain (PH domain)/Phosphotyrosine-binding domain (PTB)"/>
    <property type="match status" value="1"/>
</dbReference>
<dbReference type="CDD" id="cd20894">
    <property type="entry name" value="C1_DGKeta_rpt2"/>
    <property type="match status" value="1"/>
</dbReference>
<dbReference type="RefSeq" id="XP_028291830.1">
    <property type="nucleotide sequence ID" value="XM_028436029.1"/>
</dbReference>
<comment type="pathway">
    <text evidence="3">Lipid metabolism; glycerolipid metabolism.</text>
</comment>
<dbReference type="InterPro" id="IPR037607">
    <property type="entry name" value="DGK"/>
</dbReference>
<feature type="compositionally biased region" description="Basic and acidic residues" evidence="23">
    <location>
        <begin position="670"/>
        <end position="692"/>
    </location>
</feature>
<dbReference type="InterPro" id="IPR000756">
    <property type="entry name" value="Diacylglycerol_kin_accessory"/>
</dbReference>
<evidence type="ECO:0000259" key="26">
    <source>
        <dbReference type="PROSITE" id="PS50146"/>
    </source>
</evidence>
<evidence type="ECO:0000256" key="9">
    <source>
        <dbReference type="ARBA" id="ARBA00022723"/>
    </source>
</evidence>
<proteinExistence type="inferred from homology"/>
<keyword evidence="6" id="KW-0963">Cytoplasm</keyword>
<feature type="repeat" description="HEAT" evidence="21">
    <location>
        <begin position="584"/>
        <end position="622"/>
    </location>
</feature>
<feature type="domain" description="DAGKc" evidence="26">
    <location>
        <begin position="335"/>
        <end position="470"/>
    </location>
</feature>
<evidence type="ECO:0000256" key="23">
    <source>
        <dbReference type="SAM" id="MobiDB-lite"/>
    </source>
</evidence>
<keyword evidence="16" id="KW-0443">Lipid metabolism</keyword>
<dbReference type="Pfam" id="PF00609">
    <property type="entry name" value="DAGK_acc"/>
    <property type="match status" value="1"/>
</dbReference>
<keyword evidence="7" id="KW-0597">Phosphoprotein</keyword>
<dbReference type="GO" id="GO:0008270">
    <property type="term" value="F:zinc ion binding"/>
    <property type="evidence" value="ECO:0007669"/>
    <property type="project" value="UniProtKB-KW"/>
</dbReference>
<evidence type="ECO:0000256" key="21">
    <source>
        <dbReference type="PROSITE-ProRule" id="PRU00103"/>
    </source>
</evidence>
<dbReference type="CTD" id="160851"/>
<dbReference type="GO" id="GO:0007200">
    <property type="term" value="P:phospholipase C-activating G protein-coupled receptor signaling pathway"/>
    <property type="evidence" value="ECO:0007669"/>
    <property type="project" value="InterPro"/>
</dbReference>
<evidence type="ECO:0000256" key="12">
    <source>
        <dbReference type="ARBA" id="ARBA00022771"/>
    </source>
</evidence>
<evidence type="ECO:0000259" key="24">
    <source>
        <dbReference type="PROSITE" id="PS50003"/>
    </source>
</evidence>
<evidence type="ECO:0000256" key="14">
    <source>
        <dbReference type="ARBA" id="ARBA00022833"/>
    </source>
</evidence>
<dbReference type="PROSITE" id="PS00479">
    <property type="entry name" value="ZF_DAG_PE_1"/>
    <property type="match status" value="1"/>
</dbReference>
<keyword evidence="13 22" id="KW-0418">Kinase</keyword>
<feature type="compositionally biased region" description="Basic and acidic residues" evidence="23">
    <location>
        <begin position="608"/>
        <end position="626"/>
    </location>
</feature>
<comment type="pathway">
    <text evidence="20">Glycerolipid metabolism.</text>
</comment>
<dbReference type="Pfam" id="PF00169">
    <property type="entry name" value="PH"/>
    <property type="match status" value="1"/>
</dbReference>
<dbReference type="SUPFAM" id="SSF50729">
    <property type="entry name" value="PH domain-like"/>
    <property type="match status" value="1"/>
</dbReference>
<evidence type="ECO:0000256" key="10">
    <source>
        <dbReference type="ARBA" id="ARBA00022737"/>
    </source>
</evidence>
<dbReference type="GO" id="GO:0005886">
    <property type="term" value="C:plasma membrane"/>
    <property type="evidence" value="ECO:0007669"/>
    <property type="project" value="UniProtKB-SubCell"/>
</dbReference>
<dbReference type="SMART" id="SM00233">
    <property type="entry name" value="PH"/>
    <property type="match status" value="1"/>
</dbReference>
<dbReference type="Pfam" id="PF00781">
    <property type="entry name" value="DAGK_cat"/>
    <property type="match status" value="1"/>
</dbReference>
<protein>
    <recommendedName>
        <fullName evidence="22">Diacylglycerol kinase</fullName>
        <shortName evidence="22">DAG kinase</shortName>
        <ecNumber evidence="22">2.7.1.107</ecNumber>
    </recommendedName>
</protein>
<evidence type="ECO:0000313" key="27">
    <source>
        <dbReference type="Ensembl" id="ENSGWIP00000035677.1"/>
    </source>
</evidence>
<dbReference type="UniPathway" id="UPA00230"/>
<sequence length="1156" mass="129212">MEDVYRYSRSPVWEELEPEKAAEIQAHMVAAAAAAGGSAGTEESSDSEAEQDGPQKLIRKVSTSGQIRTKTSIKEGLLLKQTSSFQRWKKRYFKLRGRTLYYAKDAKSLIFDEVDLSDASVAESSTKNVNNSFTVITPFRRLILCAENRKEMEDWISSLKSVQSREHYETAQFNVEHFSGMHNWYACSHARPTFCNVCKDSLSGVTSHGLSCEVCKFKAHKRCAVRATNNCKWTTLASIGKDIIEDEDGIAMPHQWLEGNLPVSAKCAVCDKTCGSVLRLQDWRCLWCKAMVHTACMDLYPRKCPLGQCKVSIIPPTALNSIDSDGFWKATCPPSCASPLLVFVNSKSGDNQGVKFLRRFKQLLNPAQVFDLVNGGPHLGLRLFQKFDNFRILVCGGDGSVGWVLSEIDKLNLHKQCQLGVLPLGTGNDLARVLGWGPSCDDDTQLPQILEKLERASTKMLDRWSIMTYEIKIPPKLSCPTTPEVFDNCQFLHISTYEDSVAAHLTKILNSEQHSVVISSAKILCETVKDFVAKVGKAYEKFSENVEECNSMSLKCSVLNDKLDSLLQTLNTECQALPSLPHATPPIVEEEQEDEEDEVEEESEESLTELKEKLEEEETEKHPLFKSREQLMLRANSLKKAVRQIIEQAERVVDEQNAHSDDADPPSPLEFRKDSEEENRDSEKDEDTKELEAVSSVRSPCSPTEHRVSRSTQSFGPFTITPFTTSKENLPVLNTRIICPGLRAGLAASIAGSSIISKMLLANIDPFGATPFIDPDLDSLEGYMEKCVMNNYFGIGLDAKISLEFNNKREEHPEKCRSRTKNMMWYGVLGTKELLQRTYKNLEQKVQLECDGQYIPLPSLQGIAVLNIPSYAGGTNFWGGTKEDDIFCAPSFDDKILEVVAVFGSMQMAVSRVIKLQHHRIAQCRTVKITILGDEGVPIQVDGEAWIQPPGVIKIQHKNRAQMLTRDRAFENTLKSWEDKLKYDKPPLRPHLYPQQSVDLASEEEAAVVQTCARASEELITRICEAAKTNGMLEQELAHAVNAASHAINKTHPKFPESLARNTAIEVASTVKALHNETESLLLGRVSLQLEPPEEEQLSVALQSVELELGKLGEIPWLYHILQPNDEEDLGISKVGHMKRILQGSKDLAKTTMVDL</sequence>
<evidence type="ECO:0000256" key="11">
    <source>
        <dbReference type="ARBA" id="ARBA00022741"/>
    </source>
</evidence>
<comment type="catalytic activity">
    <reaction evidence="18">
        <text>1,2-di-(9Z-octadecenoyl)-sn-glycerol + ATP = 1,2-di-(9Z-octadecenoyl)-sn-glycero-3-phosphate + ADP + H(+)</text>
        <dbReference type="Rhea" id="RHEA:40327"/>
        <dbReference type="ChEBI" id="CHEBI:15378"/>
        <dbReference type="ChEBI" id="CHEBI:30616"/>
        <dbReference type="ChEBI" id="CHEBI:52333"/>
        <dbReference type="ChEBI" id="CHEBI:74546"/>
        <dbReference type="ChEBI" id="CHEBI:456216"/>
    </reaction>
    <physiologicalReaction direction="left-to-right" evidence="18">
        <dbReference type="Rhea" id="RHEA:40328"/>
    </physiologicalReaction>
</comment>
<dbReference type="InterPro" id="IPR001849">
    <property type="entry name" value="PH_domain"/>
</dbReference>
<dbReference type="EC" id="2.7.1.107" evidence="22"/>
<keyword evidence="17" id="KW-0472">Membrane</keyword>
<dbReference type="Pfam" id="PF00130">
    <property type="entry name" value="C1_1"/>
    <property type="match status" value="2"/>
</dbReference>
<feature type="domain" description="Phorbol-ester/DAG-type" evidence="25">
    <location>
        <begin position="181"/>
        <end position="231"/>
    </location>
</feature>
<keyword evidence="12" id="KW-0863">Zinc-finger</keyword>
<evidence type="ECO:0000256" key="19">
    <source>
        <dbReference type="ARBA" id="ARBA00023411"/>
    </source>
</evidence>
<feature type="compositionally biased region" description="Acidic residues" evidence="23">
    <location>
        <begin position="588"/>
        <end position="607"/>
    </location>
</feature>
<dbReference type="CDD" id="cd13274">
    <property type="entry name" value="PH_DGK_type2"/>
    <property type="match status" value="1"/>
</dbReference>
<dbReference type="InterPro" id="IPR002219">
    <property type="entry name" value="PKC_DAG/PE"/>
</dbReference>
<accession>A0A8C5N7Z8</accession>
<evidence type="ECO:0000256" key="1">
    <source>
        <dbReference type="ARBA" id="ARBA00004236"/>
    </source>
</evidence>
<evidence type="ECO:0000256" key="17">
    <source>
        <dbReference type="ARBA" id="ARBA00023136"/>
    </source>
</evidence>
<keyword evidence="15 22" id="KW-0067">ATP-binding</keyword>
<dbReference type="InterPro" id="IPR017438">
    <property type="entry name" value="ATP-NAD_kinase_N"/>
</dbReference>
<keyword evidence="5" id="KW-1003">Cell membrane</keyword>
<evidence type="ECO:0000256" key="5">
    <source>
        <dbReference type="ARBA" id="ARBA00022475"/>
    </source>
</evidence>
<keyword evidence="8 22" id="KW-0808">Transferase</keyword>
<reference evidence="27" key="1">
    <citation type="submission" date="2020-06" db="EMBL/GenBank/DDBJ databases">
        <authorList>
            <consortium name="Wellcome Sanger Institute Data Sharing"/>
        </authorList>
    </citation>
    <scope>NUCLEOTIDE SEQUENCE [LARGE SCALE GENOMIC DNA]</scope>
</reference>
<dbReference type="FunFam" id="3.30.60.20:FF:000029">
    <property type="entry name" value="Diacylglycerol kinase"/>
    <property type="match status" value="1"/>
</dbReference>
<feature type="domain" description="PH" evidence="24">
    <location>
        <begin position="71"/>
        <end position="164"/>
    </location>
</feature>
<dbReference type="InterPro" id="IPR011993">
    <property type="entry name" value="PH-like_dom_sf"/>
</dbReference>
<dbReference type="InterPro" id="IPR021133">
    <property type="entry name" value="HEAT_type_2"/>
</dbReference>
<feature type="compositionally biased region" description="Low complexity" evidence="23">
    <location>
        <begin position="33"/>
        <end position="42"/>
    </location>
</feature>
<comment type="catalytic activity">
    <reaction evidence="19">
        <text>a 1,2-diacyl-sn-glycerol + ATP = a 1,2-diacyl-sn-glycero-3-phosphate + ADP + H(+)</text>
        <dbReference type="Rhea" id="RHEA:10272"/>
        <dbReference type="ChEBI" id="CHEBI:15378"/>
        <dbReference type="ChEBI" id="CHEBI:17815"/>
        <dbReference type="ChEBI" id="CHEBI:30616"/>
        <dbReference type="ChEBI" id="CHEBI:58608"/>
        <dbReference type="ChEBI" id="CHEBI:456216"/>
        <dbReference type="EC" id="2.7.1.107"/>
    </reaction>
    <physiologicalReaction direction="left-to-right" evidence="19">
        <dbReference type="Rhea" id="RHEA:10273"/>
    </physiologicalReaction>
</comment>
<evidence type="ECO:0000256" key="7">
    <source>
        <dbReference type="ARBA" id="ARBA00022553"/>
    </source>
</evidence>
<evidence type="ECO:0000256" key="8">
    <source>
        <dbReference type="ARBA" id="ARBA00022679"/>
    </source>
</evidence>
<keyword evidence="28" id="KW-1185">Reference proteome</keyword>
<feature type="domain" description="Phorbol-ester/DAG-type" evidence="25">
    <location>
        <begin position="253"/>
        <end position="304"/>
    </location>
</feature>
<dbReference type="SMART" id="SM00109">
    <property type="entry name" value="C1"/>
    <property type="match status" value="2"/>
</dbReference>
<dbReference type="SUPFAM" id="SSF111331">
    <property type="entry name" value="NAD kinase/diacylglycerol kinase-like"/>
    <property type="match status" value="1"/>
</dbReference>
<dbReference type="GO" id="GO:0005737">
    <property type="term" value="C:cytoplasm"/>
    <property type="evidence" value="ECO:0007669"/>
    <property type="project" value="UniProtKB-SubCell"/>
</dbReference>
<dbReference type="Ensembl" id="ENSGWIT00000038903.1">
    <property type="protein sequence ID" value="ENSGWIP00000035677.1"/>
    <property type="gene ID" value="ENSGWIG00000015247.1"/>
</dbReference>
<evidence type="ECO:0000256" key="16">
    <source>
        <dbReference type="ARBA" id="ARBA00023098"/>
    </source>
</evidence>
<dbReference type="PROSITE" id="PS50081">
    <property type="entry name" value="ZF_DAG_PE_2"/>
    <property type="match status" value="2"/>
</dbReference>
<dbReference type="Gene3D" id="3.40.50.10330">
    <property type="entry name" value="Probable inorganic polyphosphate/atp-NAD kinase, domain 1"/>
    <property type="match status" value="1"/>
</dbReference>
<dbReference type="GeneID" id="114455028"/>
<evidence type="ECO:0000256" key="3">
    <source>
        <dbReference type="ARBA" id="ARBA00005175"/>
    </source>
</evidence>
<comment type="subcellular location">
    <subcellularLocation>
        <location evidence="1">Cell membrane</location>
    </subcellularLocation>
    <subcellularLocation>
        <location evidence="2">Cytoplasm</location>
    </subcellularLocation>
</comment>
<dbReference type="FunFam" id="2.60.200.40:FF:000001">
    <property type="entry name" value="Diacylglycerol kinase"/>
    <property type="match status" value="1"/>
</dbReference>
<dbReference type="SMART" id="SM00046">
    <property type="entry name" value="DAGKc"/>
    <property type="match status" value="1"/>
</dbReference>
<dbReference type="AlphaFoldDB" id="A0A8C5N7Z8"/>
<dbReference type="PANTHER" id="PTHR11255:SF37">
    <property type="entry name" value="DIACYLGLYCEROL KINASE ETA"/>
    <property type="match status" value="1"/>
</dbReference>
<dbReference type="InterPro" id="IPR047480">
    <property type="entry name" value="C1_DGKeta_rpt2"/>
</dbReference>
<evidence type="ECO:0000256" key="4">
    <source>
        <dbReference type="ARBA" id="ARBA00009280"/>
    </source>
</evidence>
<dbReference type="FunFam" id="2.30.29.30:FF:000060">
    <property type="entry name" value="Diacylglycerol kinase"/>
    <property type="match status" value="1"/>
</dbReference>
<dbReference type="PROSITE" id="PS50077">
    <property type="entry name" value="HEAT_REPEAT"/>
    <property type="match status" value="1"/>
</dbReference>